<dbReference type="AlphaFoldDB" id="A0A7W1T6A2"/>
<comment type="caution">
    <text evidence="1">The sequence shown here is derived from an EMBL/GenBank/DDBJ whole genome shotgun (WGS) entry which is preliminary data.</text>
</comment>
<accession>A0A7W1T6A2</accession>
<name>A0A7W1T6A2_9LIST</name>
<dbReference type="EMBL" id="JABJVM010000006">
    <property type="protein sequence ID" value="MBA3926229.1"/>
    <property type="molecule type" value="Genomic_DNA"/>
</dbReference>
<gene>
    <name evidence="1" type="ORF">HPK16_07735</name>
</gene>
<dbReference type="RefSeq" id="WP_181676419.1">
    <property type="nucleotide sequence ID" value="NZ_JABJVM010000006.1"/>
</dbReference>
<protein>
    <submittedName>
        <fullName evidence="1">Uncharacterized protein</fullName>
    </submittedName>
</protein>
<reference evidence="1 2" key="2">
    <citation type="submission" date="2020-08" db="EMBL/GenBank/DDBJ databases">
        <title>Listeria ohnekaius sp. nov. and Listeria portnoyii sp. nov. isolated from non-agricultural and natural environments.</title>
        <authorList>
            <person name="Weller D."/>
            <person name="Belias A.M."/>
            <person name="Liao J."/>
            <person name="Guo S."/>
            <person name="Orsi R.H."/>
            <person name="Wiedmann M."/>
        </authorList>
    </citation>
    <scope>NUCLEOTIDE SEQUENCE [LARGE SCALE GENOMIC DNA]</scope>
    <source>
        <strain evidence="1 2">FSL W9-0585</strain>
    </source>
</reference>
<proteinExistence type="predicted"/>
<evidence type="ECO:0000313" key="1">
    <source>
        <dbReference type="EMBL" id="MBA3926229.1"/>
    </source>
</evidence>
<keyword evidence="2" id="KW-1185">Reference proteome</keyword>
<sequence>MENLDLTIKQIRLSKIETNISVDKGSLSRKNEIEFSLGKNNVLFVVDKESIYDVDTDNVLLYLEVEATYLIEGELAGIEELSEDSDVRIHLTEPVLEQASLIVGFLTEKIFLSPMIIPPVEVSVMEARIGKLFEEQNNEINRE</sequence>
<evidence type="ECO:0000313" key="2">
    <source>
        <dbReference type="Proteomes" id="UP000548787"/>
    </source>
</evidence>
<organism evidence="1 2">
    <name type="scientific">Listeria rustica</name>
    <dbReference type="NCBI Taxonomy" id="2713503"/>
    <lineage>
        <taxon>Bacteria</taxon>
        <taxon>Bacillati</taxon>
        <taxon>Bacillota</taxon>
        <taxon>Bacilli</taxon>
        <taxon>Bacillales</taxon>
        <taxon>Listeriaceae</taxon>
        <taxon>Listeria</taxon>
    </lineage>
</organism>
<reference evidence="1 2" key="1">
    <citation type="submission" date="2020-05" db="EMBL/GenBank/DDBJ databases">
        <authorList>
            <person name="Carlin C.R."/>
        </authorList>
    </citation>
    <scope>NUCLEOTIDE SEQUENCE [LARGE SCALE GENOMIC DNA]</scope>
    <source>
        <strain evidence="1 2">FSL W9-0585</strain>
    </source>
</reference>
<dbReference type="Proteomes" id="UP000548787">
    <property type="component" value="Unassembled WGS sequence"/>
</dbReference>